<comment type="caution">
    <text evidence="1">The sequence shown here is derived from an EMBL/GenBank/DDBJ whole genome shotgun (WGS) entry which is preliminary data.</text>
</comment>
<dbReference type="EMBL" id="POTM01000057">
    <property type="protein sequence ID" value="TLH61769.1"/>
    <property type="molecule type" value="Genomic_DNA"/>
</dbReference>
<sequence length="178" mass="19148">MPIIKNRRNAVIAVGVLFVLILGAGVAWFGYWSVVDSRNPYGGHNSYGMRDYTRDVQEKSANAIVAGLNSGNPDDVDLMRNHSGNADREADNARITANIEAVLPPPGCRYELEGIEDKGEQDPAAVPWFGGPTHARGFDMKLRQLCTGGPPTQRAIRVIAIPSGMGGYWAAAALQALN</sequence>
<evidence type="ECO:0000313" key="2">
    <source>
        <dbReference type="Proteomes" id="UP000309984"/>
    </source>
</evidence>
<dbReference type="Proteomes" id="UP000309984">
    <property type="component" value="Unassembled WGS sequence"/>
</dbReference>
<proteinExistence type="predicted"/>
<gene>
    <name evidence="1" type="ORF">C1S79_24590</name>
</gene>
<dbReference type="AlphaFoldDB" id="A0A7I7ZV56"/>
<keyword evidence="2" id="KW-1185">Reference proteome</keyword>
<dbReference type="RefSeq" id="WP_138250871.1">
    <property type="nucleotide sequence ID" value="NZ_AP022616.1"/>
</dbReference>
<evidence type="ECO:0000313" key="1">
    <source>
        <dbReference type="EMBL" id="TLH61769.1"/>
    </source>
</evidence>
<reference evidence="1 2" key="1">
    <citation type="submission" date="2018-01" db="EMBL/GenBank/DDBJ databases">
        <title>Comparative genomics of Mycobacterium mucogenicum and Mycobacterium neoaurum clade members emphasizing tRNA and non-coding RNA.</title>
        <authorList>
            <person name="Behra P.R.K."/>
            <person name="Pettersson B.M.F."/>
            <person name="Das S."/>
            <person name="Dasgupta S."/>
            <person name="Kirsebom L.A."/>
        </authorList>
    </citation>
    <scope>NUCLEOTIDE SEQUENCE [LARGE SCALE GENOMIC DNA]</scope>
    <source>
        <strain evidence="1 2">DSM 45104</strain>
    </source>
</reference>
<protein>
    <submittedName>
        <fullName evidence="1">Uncharacterized protein</fullName>
    </submittedName>
</protein>
<organism evidence="1 2">
    <name type="scientific">Mycolicibacterium phocaicum</name>
    <dbReference type="NCBI Taxonomy" id="319706"/>
    <lineage>
        <taxon>Bacteria</taxon>
        <taxon>Bacillati</taxon>
        <taxon>Actinomycetota</taxon>
        <taxon>Actinomycetes</taxon>
        <taxon>Mycobacteriales</taxon>
        <taxon>Mycobacteriaceae</taxon>
        <taxon>Mycolicibacterium</taxon>
    </lineage>
</organism>
<name>A0A7I7ZV56_9MYCO</name>
<accession>A0A7I7ZV56</accession>